<dbReference type="InterPro" id="IPR041457">
    <property type="entry name" value="CxC2_KDZ-assoc"/>
</dbReference>
<feature type="region of interest" description="Disordered" evidence="1">
    <location>
        <begin position="1"/>
        <end position="44"/>
    </location>
</feature>
<evidence type="ECO:0000259" key="2">
    <source>
        <dbReference type="Pfam" id="PF18803"/>
    </source>
</evidence>
<protein>
    <recommendedName>
        <fullName evidence="2">CxC2-like cysteine cluster KDZ transposase-associated domain-containing protein</fullName>
    </recommendedName>
</protein>
<evidence type="ECO:0000313" key="4">
    <source>
        <dbReference type="Proteomes" id="UP000076154"/>
    </source>
</evidence>
<evidence type="ECO:0000313" key="3">
    <source>
        <dbReference type="EMBL" id="RDB18760.1"/>
    </source>
</evidence>
<dbReference type="Pfam" id="PF18803">
    <property type="entry name" value="CxC2"/>
    <property type="match status" value="1"/>
</dbReference>
<proteinExistence type="predicted"/>
<organism evidence="3 4">
    <name type="scientific">Hypsizygus marmoreus</name>
    <name type="common">White beech mushroom</name>
    <name type="synonym">Agaricus marmoreus</name>
    <dbReference type="NCBI Taxonomy" id="39966"/>
    <lineage>
        <taxon>Eukaryota</taxon>
        <taxon>Fungi</taxon>
        <taxon>Dikarya</taxon>
        <taxon>Basidiomycota</taxon>
        <taxon>Agaricomycotina</taxon>
        <taxon>Agaricomycetes</taxon>
        <taxon>Agaricomycetidae</taxon>
        <taxon>Agaricales</taxon>
        <taxon>Tricholomatineae</taxon>
        <taxon>Lyophyllaceae</taxon>
        <taxon>Hypsizygus</taxon>
    </lineage>
</organism>
<comment type="caution">
    <text evidence="3">The sequence shown here is derived from an EMBL/GenBank/DDBJ whole genome shotgun (WGS) entry which is preliminary data.</text>
</comment>
<name>A0A369JC23_HYPMA</name>
<dbReference type="InParanoid" id="A0A369JC23"/>
<dbReference type="STRING" id="39966.A0A369JC23"/>
<feature type="domain" description="CxC2-like cysteine cluster KDZ transposase-associated" evidence="2">
    <location>
        <begin position="66"/>
        <end position="148"/>
    </location>
</feature>
<feature type="compositionally biased region" description="Polar residues" evidence="1">
    <location>
        <begin position="1"/>
        <end position="10"/>
    </location>
</feature>
<keyword evidence="4" id="KW-1185">Reference proteome</keyword>
<reference evidence="3" key="1">
    <citation type="submission" date="2018-04" db="EMBL/GenBank/DDBJ databases">
        <title>Whole genome sequencing of Hypsizygus marmoreus.</title>
        <authorList>
            <person name="Choi I.-G."/>
            <person name="Min B."/>
            <person name="Kim J.-G."/>
            <person name="Kim S."/>
            <person name="Oh Y.-L."/>
            <person name="Kong W.-S."/>
            <person name="Park H."/>
            <person name="Jeong J."/>
            <person name="Song E.-S."/>
        </authorList>
    </citation>
    <scope>NUCLEOTIDE SEQUENCE [LARGE SCALE GENOMIC DNA]</scope>
    <source>
        <strain evidence="3">51987-8</strain>
    </source>
</reference>
<dbReference type="EMBL" id="LUEZ02000088">
    <property type="protein sequence ID" value="RDB18760.1"/>
    <property type="molecule type" value="Genomic_DNA"/>
</dbReference>
<dbReference type="Proteomes" id="UP000076154">
    <property type="component" value="Unassembled WGS sequence"/>
</dbReference>
<accession>A0A369JC23</accession>
<dbReference type="OrthoDB" id="3149508at2759"/>
<sequence>MVTAYSPNLKESSRIVPPFSEPTTSSPLEEASQHADADVPPSKPQGASVFMEEFLLFFPTCLDHILANFIIGDVTGIHMTKVVFCACIGVDTTDRVQPLLKSKIFPATVKCPALGFTFNLLCDFHLQTLTSKKSPFNYMEAIHCKSNNAFLKDVSDPYQQFLKIQHIWHVLALLKCRFNVPDEQWSLDDEEFWHINMLYLMEDSHFGLHQFAKPGVYDPNDTSLIPGQGLFPDDETYNNFVRTHIATSEEVFISLILMLVLAKQCRVGDRNPHVLNSMQ</sequence>
<evidence type="ECO:0000256" key="1">
    <source>
        <dbReference type="SAM" id="MobiDB-lite"/>
    </source>
</evidence>
<dbReference type="AlphaFoldDB" id="A0A369JC23"/>
<gene>
    <name evidence="3" type="ORF">Hypma_014621</name>
</gene>